<name>Q1IKL3_KORVE</name>
<dbReference type="Proteomes" id="UP000002432">
    <property type="component" value="Chromosome"/>
</dbReference>
<dbReference type="eggNOG" id="COG4679">
    <property type="taxonomic scope" value="Bacteria"/>
</dbReference>
<evidence type="ECO:0000313" key="1">
    <source>
        <dbReference type="EMBL" id="ABF42587.1"/>
    </source>
</evidence>
<evidence type="ECO:0000313" key="2">
    <source>
        <dbReference type="Proteomes" id="UP000002432"/>
    </source>
</evidence>
<keyword evidence="2" id="KW-1185">Reference proteome</keyword>
<proteinExistence type="predicted"/>
<organism evidence="1 2">
    <name type="scientific">Koribacter versatilis (strain Ellin345)</name>
    <dbReference type="NCBI Taxonomy" id="204669"/>
    <lineage>
        <taxon>Bacteria</taxon>
        <taxon>Pseudomonadati</taxon>
        <taxon>Acidobacteriota</taxon>
        <taxon>Terriglobia</taxon>
        <taxon>Terriglobales</taxon>
        <taxon>Candidatus Korobacteraceae</taxon>
        <taxon>Candidatus Korobacter</taxon>
    </lineage>
</organism>
<dbReference type="KEGG" id="aba:Acid345_3586"/>
<accession>Q1IKL3</accession>
<evidence type="ECO:0008006" key="3">
    <source>
        <dbReference type="Google" id="ProtNLM"/>
    </source>
</evidence>
<sequence length="82" mass="9266">MGGKHIDAKPLRGLSPGVMEVVSDHHGDTFRAVYTVRLANAVYVLHAFQKKSKRGIATPQAEVELIKMRLRRAIEIDKQEER</sequence>
<dbReference type="AlphaFoldDB" id="Q1IKL3"/>
<dbReference type="EMBL" id="CP000360">
    <property type="protein sequence ID" value="ABF42587.1"/>
    <property type="molecule type" value="Genomic_DNA"/>
</dbReference>
<dbReference type="EnsemblBacteria" id="ABF42587">
    <property type="protein sequence ID" value="ABF42587"/>
    <property type="gene ID" value="Acid345_3586"/>
</dbReference>
<gene>
    <name evidence="1" type="ordered locus">Acid345_3586</name>
</gene>
<dbReference type="HOGENOM" id="CLU_139003_3_0_0"/>
<protein>
    <recommendedName>
        <fullName evidence="3">Phage-related protein</fullName>
    </recommendedName>
</protein>
<dbReference type="Pfam" id="PF05973">
    <property type="entry name" value="Gp49"/>
    <property type="match status" value="1"/>
</dbReference>
<reference evidence="1 2" key="1">
    <citation type="journal article" date="2009" name="Appl. Environ. Microbiol.">
        <title>Three genomes from the phylum Acidobacteria provide insight into the lifestyles of these microorganisms in soils.</title>
        <authorList>
            <person name="Ward N.L."/>
            <person name="Challacombe J.F."/>
            <person name="Janssen P.H."/>
            <person name="Henrissat B."/>
            <person name="Coutinho P.M."/>
            <person name="Wu M."/>
            <person name="Xie G."/>
            <person name="Haft D.H."/>
            <person name="Sait M."/>
            <person name="Badger J."/>
            <person name="Barabote R.D."/>
            <person name="Bradley B."/>
            <person name="Brettin T.S."/>
            <person name="Brinkac L.M."/>
            <person name="Bruce D."/>
            <person name="Creasy T."/>
            <person name="Daugherty S.C."/>
            <person name="Davidsen T.M."/>
            <person name="DeBoy R.T."/>
            <person name="Detter J.C."/>
            <person name="Dodson R.J."/>
            <person name="Durkin A.S."/>
            <person name="Ganapathy A."/>
            <person name="Gwinn-Giglio M."/>
            <person name="Han C.S."/>
            <person name="Khouri H."/>
            <person name="Kiss H."/>
            <person name="Kothari S.P."/>
            <person name="Madupu R."/>
            <person name="Nelson K.E."/>
            <person name="Nelson W.C."/>
            <person name="Paulsen I."/>
            <person name="Penn K."/>
            <person name="Ren Q."/>
            <person name="Rosovitz M.J."/>
            <person name="Selengut J.D."/>
            <person name="Shrivastava S."/>
            <person name="Sullivan S.A."/>
            <person name="Tapia R."/>
            <person name="Thompson L.S."/>
            <person name="Watkins K.L."/>
            <person name="Yang Q."/>
            <person name="Yu C."/>
            <person name="Zafar N."/>
            <person name="Zhou L."/>
            <person name="Kuske C.R."/>
        </authorList>
    </citation>
    <scope>NUCLEOTIDE SEQUENCE [LARGE SCALE GENOMIC DNA]</scope>
    <source>
        <strain evidence="1 2">Ellin345</strain>
    </source>
</reference>
<dbReference type="InterPro" id="IPR009241">
    <property type="entry name" value="HigB-like"/>
</dbReference>
<dbReference type="STRING" id="204669.Acid345_3586"/>